<comment type="caution">
    <text evidence="8">Lacks conserved residue(s) required for the propagation of feature annotation.</text>
</comment>
<comment type="caution">
    <text evidence="11">The sequence shown here is derived from an EMBL/GenBank/DDBJ whole genome shotgun (WGS) entry which is preliminary data.</text>
</comment>
<dbReference type="GO" id="GO:0016410">
    <property type="term" value="F:N-acyltransferase activity"/>
    <property type="evidence" value="ECO:0007669"/>
    <property type="project" value="UniProtKB-UniRule"/>
</dbReference>
<feature type="region of interest" description="Disordered" evidence="9">
    <location>
        <begin position="517"/>
        <end position="546"/>
    </location>
</feature>
<evidence type="ECO:0000256" key="6">
    <source>
        <dbReference type="ARBA" id="ARBA00023136"/>
    </source>
</evidence>
<accession>A0A3D9V901</accession>
<dbReference type="PANTHER" id="PTHR38686">
    <property type="entry name" value="APOLIPOPROTEIN N-ACYLTRANSFERASE"/>
    <property type="match status" value="1"/>
</dbReference>
<keyword evidence="6 8" id="KW-0472">Membrane</keyword>
<evidence type="ECO:0000256" key="5">
    <source>
        <dbReference type="ARBA" id="ARBA00022989"/>
    </source>
</evidence>
<keyword evidence="5 8" id="KW-1133">Transmembrane helix</keyword>
<evidence type="ECO:0000256" key="9">
    <source>
        <dbReference type="SAM" id="MobiDB-lite"/>
    </source>
</evidence>
<comment type="catalytic activity">
    <reaction evidence="8">
        <text>N-terminal S-1,2-diacyl-sn-glyceryl-L-cysteinyl-[lipoprotein] + a glycerophospholipid = N-acyl-S-1,2-diacyl-sn-glyceryl-L-cysteinyl-[lipoprotein] + a 2-acyl-sn-glycero-3-phospholipid + H(+)</text>
        <dbReference type="Rhea" id="RHEA:48228"/>
        <dbReference type="Rhea" id="RHEA-COMP:14681"/>
        <dbReference type="Rhea" id="RHEA-COMP:14684"/>
        <dbReference type="ChEBI" id="CHEBI:15378"/>
        <dbReference type="ChEBI" id="CHEBI:136912"/>
        <dbReference type="ChEBI" id="CHEBI:140656"/>
        <dbReference type="ChEBI" id="CHEBI:140657"/>
        <dbReference type="ChEBI" id="CHEBI:140660"/>
        <dbReference type="EC" id="2.3.1.269"/>
    </reaction>
</comment>
<evidence type="ECO:0000256" key="3">
    <source>
        <dbReference type="ARBA" id="ARBA00022679"/>
    </source>
</evidence>
<dbReference type="InterPro" id="IPR045378">
    <property type="entry name" value="LNT_N"/>
</dbReference>
<feature type="transmembrane region" description="Helical" evidence="8">
    <location>
        <begin position="196"/>
        <end position="216"/>
    </location>
</feature>
<dbReference type="InterPro" id="IPR004563">
    <property type="entry name" value="Apolipo_AcylTrfase"/>
</dbReference>
<dbReference type="Gene3D" id="3.60.110.10">
    <property type="entry name" value="Carbon-nitrogen hydrolase"/>
    <property type="match status" value="1"/>
</dbReference>
<keyword evidence="4 8" id="KW-0812">Transmembrane</keyword>
<feature type="transmembrane region" description="Helical" evidence="8">
    <location>
        <begin position="29"/>
        <end position="51"/>
    </location>
</feature>
<dbReference type="InterPro" id="IPR036526">
    <property type="entry name" value="C-N_Hydrolase_sf"/>
</dbReference>
<evidence type="ECO:0000313" key="12">
    <source>
        <dbReference type="Proteomes" id="UP000256485"/>
    </source>
</evidence>
<dbReference type="EMBL" id="QTUC01000001">
    <property type="protein sequence ID" value="REF34644.1"/>
    <property type="molecule type" value="Genomic_DNA"/>
</dbReference>
<gene>
    <name evidence="8" type="primary">lnt</name>
    <name evidence="11" type="ORF">DFJ64_0005</name>
</gene>
<protein>
    <recommendedName>
        <fullName evidence="8">Apolipoprotein N-acyltransferase</fullName>
        <shortName evidence="8">ALP N-acyltransferase</shortName>
        <ecNumber evidence="8">2.3.1.269</ecNumber>
    </recommendedName>
</protein>
<dbReference type="HAMAP" id="MF_01148">
    <property type="entry name" value="Lnt"/>
    <property type="match status" value="1"/>
</dbReference>
<comment type="subcellular location">
    <subcellularLocation>
        <location evidence="1 8">Cell membrane</location>
        <topology evidence="1 8">Multi-pass membrane protein</topology>
    </subcellularLocation>
</comment>
<dbReference type="EC" id="2.3.1.269" evidence="8"/>
<feature type="domain" description="CN hydrolase" evidence="10">
    <location>
        <begin position="226"/>
        <end position="480"/>
    </location>
</feature>
<dbReference type="Pfam" id="PF20154">
    <property type="entry name" value="LNT_N"/>
    <property type="match status" value="1"/>
</dbReference>
<evidence type="ECO:0000256" key="7">
    <source>
        <dbReference type="ARBA" id="ARBA00023315"/>
    </source>
</evidence>
<evidence type="ECO:0000256" key="8">
    <source>
        <dbReference type="HAMAP-Rule" id="MF_01148"/>
    </source>
</evidence>
<dbReference type="SUPFAM" id="SSF56317">
    <property type="entry name" value="Carbon-nitrogen hydrolase"/>
    <property type="match status" value="1"/>
</dbReference>
<evidence type="ECO:0000259" key="10">
    <source>
        <dbReference type="PROSITE" id="PS50263"/>
    </source>
</evidence>
<feature type="transmembrane region" description="Helical" evidence="8">
    <location>
        <begin position="165"/>
        <end position="189"/>
    </location>
</feature>
<organism evidence="11 12">
    <name type="scientific">Thermasporomyces composti</name>
    <dbReference type="NCBI Taxonomy" id="696763"/>
    <lineage>
        <taxon>Bacteria</taxon>
        <taxon>Bacillati</taxon>
        <taxon>Actinomycetota</taxon>
        <taxon>Actinomycetes</taxon>
        <taxon>Propionibacteriales</taxon>
        <taxon>Nocardioidaceae</taxon>
        <taxon>Thermasporomyces</taxon>
    </lineage>
</organism>
<feature type="transmembrane region" description="Helical" evidence="8">
    <location>
        <begin position="97"/>
        <end position="119"/>
    </location>
</feature>
<dbReference type="NCBIfam" id="TIGR00546">
    <property type="entry name" value="lnt"/>
    <property type="match status" value="1"/>
</dbReference>
<dbReference type="PROSITE" id="PS50263">
    <property type="entry name" value="CN_HYDROLASE"/>
    <property type="match status" value="1"/>
</dbReference>
<evidence type="ECO:0000256" key="1">
    <source>
        <dbReference type="ARBA" id="ARBA00004651"/>
    </source>
</evidence>
<feature type="transmembrane region" description="Helical" evidence="8">
    <location>
        <begin position="71"/>
        <end position="90"/>
    </location>
</feature>
<keyword evidence="3 8" id="KW-0808">Transferase</keyword>
<evidence type="ECO:0000256" key="2">
    <source>
        <dbReference type="ARBA" id="ARBA00022475"/>
    </source>
</evidence>
<reference evidence="11 12" key="1">
    <citation type="submission" date="2018-08" db="EMBL/GenBank/DDBJ databases">
        <title>Sequencing the genomes of 1000 actinobacteria strains.</title>
        <authorList>
            <person name="Klenk H.-P."/>
        </authorList>
    </citation>
    <scope>NUCLEOTIDE SEQUENCE [LARGE SCALE GENOMIC DNA]</scope>
    <source>
        <strain evidence="11 12">DSM 22891</strain>
    </source>
</reference>
<dbReference type="PANTHER" id="PTHR38686:SF1">
    <property type="entry name" value="APOLIPOPROTEIN N-ACYLTRANSFERASE"/>
    <property type="match status" value="1"/>
</dbReference>
<sequence>MALGLEDGVVAHRSSAARRMTDGANLSRLALAIGSGVLLALAFPPVGWAWLTPLAAAGLTWACWGQRVRDGALTGLAYGFGFFVVLLQWVRVIGVDGWLALSLLEAAFVAALGAALAIVTRLRWWPVWAAALWVGQELLRGSVPFGGFPWGRLVFALDDTPLARLASVGGASFVTFVAALAGNLLLWALLARGRRLVPRLVAGLAAASLACGGLLVPTPTTGDGSATVAVVQGNVPGRGLDFLGNARTVTRNHLEATEQLMRDVAAGLVPRPDFVIWPENSTDLDPFVDQITREVVERAVATAGVPVLVGAVLHGPGPTYRRTTGVVWDPETGPGQIYVKQHPVPFGEYIPFRKLLLPLIQRLEQVGADTYAGSEPGFLRIAGYDVGDIICFEVAYDGLVQELARLNPELLVVQTNNSTYLGTGQPEQQFAMTRLRAIEFGKTILVASPSGISGVIAPDGTVVARSREATREVFVERVPLRTAPTLATRLGRVPEWVMTFVGLAALAVAWRRRERTKAEPPAPAGAGLPLGPADRVPSTVDGGGRP</sequence>
<dbReference type="InterPro" id="IPR003010">
    <property type="entry name" value="C-N_Hydrolase"/>
</dbReference>
<proteinExistence type="inferred from homology"/>
<dbReference type="GO" id="GO:0005886">
    <property type="term" value="C:plasma membrane"/>
    <property type="evidence" value="ECO:0007669"/>
    <property type="project" value="UniProtKB-SubCell"/>
</dbReference>
<name>A0A3D9V901_THECX</name>
<comment type="function">
    <text evidence="8">Catalyzes the phospholipid dependent N-acylation of the N-terminal cysteine of apolipoprotein, the last step in lipoprotein maturation.</text>
</comment>
<evidence type="ECO:0000313" key="11">
    <source>
        <dbReference type="EMBL" id="REF34644.1"/>
    </source>
</evidence>
<dbReference type="UniPathway" id="UPA00666"/>
<dbReference type="CDD" id="cd07571">
    <property type="entry name" value="ALP_N-acyl_transferase"/>
    <property type="match status" value="1"/>
</dbReference>
<comment type="pathway">
    <text evidence="8">Protein modification; lipoprotein biosynthesis (N-acyl transfer).</text>
</comment>
<comment type="similarity">
    <text evidence="8">Belongs to the CN hydrolase family. Apolipoprotein N-acyltransferase subfamily.</text>
</comment>
<keyword evidence="11" id="KW-0449">Lipoprotein</keyword>
<dbReference type="Proteomes" id="UP000256485">
    <property type="component" value="Unassembled WGS sequence"/>
</dbReference>
<dbReference type="AlphaFoldDB" id="A0A3D9V901"/>
<evidence type="ECO:0000256" key="4">
    <source>
        <dbReference type="ARBA" id="ARBA00022692"/>
    </source>
</evidence>
<dbReference type="GO" id="GO:0042158">
    <property type="term" value="P:lipoprotein biosynthetic process"/>
    <property type="evidence" value="ECO:0007669"/>
    <property type="project" value="UniProtKB-UniRule"/>
</dbReference>
<keyword evidence="2 8" id="KW-1003">Cell membrane</keyword>
<keyword evidence="7 8" id="KW-0012">Acyltransferase</keyword>
<dbReference type="Pfam" id="PF00795">
    <property type="entry name" value="CN_hydrolase"/>
    <property type="match status" value="1"/>
</dbReference>
<feature type="compositionally biased region" description="Low complexity" evidence="9">
    <location>
        <begin position="524"/>
        <end position="533"/>
    </location>
</feature>
<keyword evidence="12" id="KW-1185">Reference proteome</keyword>